<reference evidence="1" key="1">
    <citation type="submission" date="2022-06" db="EMBL/GenBank/DDBJ databases">
        <title>Amycolatopsis iheyaensis sp. nov., a new species of the genus Amycolatopsis isolated from soil in Iheya island, Japan.</title>
        <authorList>
            <person name="Ngamcharungchit C."/>
            <person name="Kanto H."/>
            <person name="Take A."/>
            <person name="Intra B."/>
            <person name="Matsumoto A."/>
            <person name="Panbangred W."/>
            <person name="Inahashi Y."/>
        </authorList>
    </citation>
    <scope>NUCLEOTIDE SEQUENCE</scope>
    <source>
        <strain evidence="1">OK19-0408</strain>
    </source>
</reference>
<sequence length="273" mass="29304">MIMTATQLRPAFPGRFRVTVAKVTTPGDLPRTPLSRLLEEISWEGRSVVKYRDGGRGKENVLTAEVLTALDYLPRGSYLGNVLRHAHGAPGAVARAAEEAEDASVVFLPDEYVLSRTARGKADLVVQPDATITGLSSLVLVEAKAIRAGTFGPEQLAREYFAVTAAAGERMPLLLLILGAAPPVAIRGRSGRFGIAEAVATNLEAVYAKAARHPWPLAELQARVTESCAWLTWAEVADLVTAEHERGRHSGTFAAGTVDRLVATITRAVHWHG</sequence>
<name>A0A9X2NJR7_9PSEU</name>
<dbReference type="Proteomes" id="UP001144096">
    <property type="component" value="Unassembled WGS sequence"/>
</dbReference>
<evidence type="ECO:0000313" key="2">
    <source>
        <dbReference type="Proteomes" id="UP001144096"/>
    </source>
</evidence>
<evidence type="ECO:0000313" key="1">
    <source>
        <dbReference type="EMBL" id="MCR6488796.1"/>
    </source>
</evidence>
<dbReference type="AlphaFoldDB" id="A0A9X2NJR7"/>
<accession>A0A9X2NJR7</accession>
<gene>
    <name evidence="1" type="ORF">M8542_38815</name>
</gene>
<comment type="caution">
    <text evidence="1">The sequence shown here is derived from an EMBL/GenBank/DDBJ whole genome shotgun (WGS) entry which is preliminary data.</text>
</comment>
<dbReference type="EMBL" id="JAMXQV010000028">
    <property type="protein sequence ID" value="MCR6488796.1"/>
    <property type="molecule type" value="Genomic_DNA"/>
</dbReference>
<proteinExistence type="predicted"/>
<protein>
    <submittedName>
        <fullName evidence="1">Uncharacterized protein</fullName>
    </submittedName>
</protein>
<organism evidence="1 2">
    <name type="scientific">Amycolatopsis iheyensis</name>
    <dbReference type="NCBI Taxonomy" id="2945988"/>
    <lineage>
        <taxon>Bacteria</taxon>
        <taxon>Bacillati</taxon>
        <taxon>Actinomycetota</taxon>
        <taxon>Actinomycetes</taxon>
        <taxon>Pseudonocardiales</taxon>
        <taxon>Pseudonocardiaceae</taxon>
        <taxon>Amycolatopsis</taxon>
    </lineage>
</organism>
<dbReference type="RefSeq" id="WP_257925365.1">
    <property type="nucleotide sequence ID" value="NZ_JAMXQV010000028.1"/>
</dbReference>
<keyword evidence="2" id="KW-1185">Reference proteome</keyword>